<dbReference type="GO" id="GO:0016020">
    <property type="term" value="C:membrane"/>
    <property type="evidence" value="ECO:0007669"/>
    <property type="project" value="UniProtKB-SubCell"/>
</dbReference>
<reference evidence="15 16" key="1">
    <citation type="submission" date="2019-06" db="EMBL/GenBank/DDBJ databases">
        <title>Genome Sequence of the Brown Rot Fungal Pathogen Monilinia fructicola.</title>
        <authorList>
            <person name="De Miccolis Angelini R.M."/>
            <person name="Landi L."/>
            <person name="Abate D."/>
            <person name="Pollastro S."/>
            <person name="Romanazzi G."/>
            <person name="Faretra F."/>
        </authorList>
    </citation>
    <scope>NUCLEOTIDE SEQUENCE [LARGE SCALE GENOMIC DNA]</scope>
    <source>
        <strain evidence="15 16">Mfrc123</strain>
    </source>
</reference>
<keyword evidence="16" id="KW-1185">Reference proteome</keyword>
<evidence type="ECO:0000256" key="5">
    <source>
        <dbReference type="ARBA" id="ARBA00022692"/>
    </source>
</evidence>
<evidence type="ECO:0000256" key="10">
    <source>
        <dbReference type="ARBA" id="ARBA00023026"/>
    </source>
</evidence>
<feature type="binding site" description="axial binding residue" evidence="13">
    <location>
        <position position="514"/>
    </location>
    <ligand>
        <name>heme</name>
        <dbReference type="ChEBI" id="CHEBI:30413"/>
    </ligand>
    <ligandPart>
        <name>Fe</name>
        <dbReference type="ChEBI" id="CHEBI:18248"/>
    </ligandPart>
</feature>
<dbReference type="GO" id="GO:0004497">
    <property type="term" value="F:monooxygenase activity"/>
    <property type="evidence" value="ECO:0007669"/>
    <property type="project" value="UniProtKB-KW"/>
</dbReference>
<gene>
    <name evidence="15" type="ORF">EYC84_008933</name>
</gene>
<evidence type="ECO:0000256" key="2">
    <source>
        <dbReference type="ARBA" id="ARBA00004370"/>
    </source>
</evidence>
<keyword evidence="9 13" id="KW-0408">Iron</keyword>
<keyword evidence="7 14" id="KW-1133">Transmembrane helix</keyword>
<dbReference type="PRINTS" id="PR00465">
    <property type="entry name" value="EP450IV"/>
</dbReference>
<evidence type="ECO:0000256" key="7">
    <source>
        <dbReference type="ARBA" id="ARBA00022989"/>
    </source>
</evidence>
<keyword evidence="8" id="KW-0560">Oxidoreductase</keyword>
<comment type="subcellular location">
    <subcellularLocation>
        <location evidence="2">Membrane</location>
    </subcellularLocation>
</comment>
<dbReference type="VEuPathDB" id="FungiDB:MFRU_019g00220"/>
<comment type="cofactor">
    <cofactor evidence="1 13">
        <name>heme</name>
        <dbReference type="ChEBI" id="CHEBI:30413"/>
    </cofactor>
</comment>
<evidence type="ECO:0000256" key="1">
    <source>
        <dbReference type="ARBA" id="ARBA00001971"/>
    </source>
</evidence>
<dbReference type="InterPro" id="IPR036396">
    <property type="entry name" value="Cyt_P450_sf"/>
</dbReference>
<evidence type="ECO:0000256" key="13">
    <source>
        <dbReference type="PIRSR" id="PIRSR602403-1"/>
    </source>
</evidence>
<dbReference type="GO" id="GO:0016705">
    <property type="term" value="F:oxidoreductase activity, acting on paired donors, with incorporation or reduction of molecular oxygen"/>
    <property type="evidence" value="ECO:0007669"/>
    <property type="project" value="InterPro"/>
</dbReference>
<name>A0A5M9JEV1_MONFR</name>
<dbReference type="Gene3D" id="1.10.630.10">
    <property type="entry name" value="Cytochrome P450"/>
    <property type="match status" value="1"/>
</dbReference>
<evidence type="ECO:0000256" key="3">
    <source>
        <dbReference type="ARBA" id="ARBA00010617"/>
    </source>
</evidence>
<keyword evidence="6 13" id="KW-0479">Metal-binding</keyword>
<sequence>MRIEVAIDKRCARLLVEDDSVVLHLYPAANVAYLTYSEAQYSIVYSQRIILYVFRLLNANRSNKKMLVLPVFVTLLCLVYISCSSLLSKACFQYLVQCRRLSSAIRERFLAYRYLFNGTSIIEDKYRKSAHEPFKIMTPEGKITMITSQRHIRELDKAPRHVLSLHAVAKKPKYTMHGFEWKDQRGIEGTGFVRALRSLLTTRLPQLIPSLKGGVQDQVATEISNEKVLKNGWRRVPLFAASKRMITRLNCLVFFPRELSEDPSFVKAALEFPEDVYLAAETIRILPRNIAPFIAKLLTHNHRSTSVMYEYLSPLVKQRMENAATGSGDYNGIQADDCVQWLIDTIPKSEVWSVDRLVGEIMAIWYGSLHTLAIATTYALVDLYSHPEYLASLKAEVDGPLFARFETTATGLPELDSFLKESARLSAFESTGIRRHALEEFKFSDGLRIPKGTEVSVPYRTMMRDDEYFYNALTFDGRRFLKNVTGPESVEKDSSMLSEPSDSWLVWGAGRISCPGRFYAVVVLKLVLSQILTGYECELEEIKGSRSVQWRTALIPKASITLRMRPRAKD</sequence>
<keyword evidence="4 13" id="KW-0349">Heme</keyword>
<evidence type="ECO:0000256" key="6">
    <source>
        <dbReference type="ARBA" id="ARBA00022723"/>
    </source>
</evidence>
<dbReference type="AlphaFoldDB" id="A0A5M9JEV1"/>
<evidence type="ECO:0000256" key="8">
    <source>
        <dbReference type="ARBA" id="ARBA00023002"/>
    </source>
</evidence>
<dbReference type="Pfam" id="PF00067">
    <property type="entry name" value="p450"/>
    <property type="match status" value="1"/>
</dbReference>
<dbReference type="InterPro" id="IPR001128">
    <property type="entry name" value="Cyt_P450"/>
</dbReference>
<dbReference type="SUPFAM" id="SSF48264">
    <property type="entry name" value="Cytochrome P450"/>
    <property type="match status" value="1"/>
</dbReference>
<dbReference type="GO" id="GO:0005506">
    <property type="term" value="F:iron ion binding"/>
    <property type="evidence" value="ECO:0007669"/>
    <property type="project" value="InterPro"/>
</dbReference>
<proteinExistence type="inferred from homology"/>
<dbReference type="CDD" id="cd11041">
    <property type="entry name" value="CYP503A1-like"/>
    <property type="match status" value="1"/>
</dbReference>
<evidence type="ECO:0000313" key="15">
    <source>
        <dbReference type="EMBL" id="KAA8566352.1"/>
    </source>
</evidence>
<organism evidence="15 16">
    <name type="scientific">Monilinia fructicola</name>
    <name type="common">Brown rot fungus</name>
    <name type="synonym">Ciboria fructicola</name>
    <dbReference type="NCBI Taxonomy" id="38448"/>
    <lineage>
        <taxon>Eukaryota</taxon>
        <taxon>Fungi</taxon>
        <taxon>Dikarya</taxon>
        <taxon>Ascomycota</taxon>
        <taxon>Pezizomycotina</taxon>
        <taxon>Leotiomycetes</taxon>
        <taxon>Helotiales</taxon>
        <taxon>Sclerotiniaceae</taxon>
        <taxon>Monilinia</taxon>
    </lineage>
</organism>
<accession>A0A5M9JEV1</accession>
<comment type="caution">
    <text evidence="15">The sequence shown here is derived from an EMBL/GenBank/DDBJ whole genome shotgun (WGS) entry which is preliminary data.</text>
</comment>
<dbReference type="GO" id="GO:0020037">
    <property type="term" value="F:heme binding"/>
    <property type="evidence" value="ECO:0007669"/>
    <property type="project" value="InterPro"/>
</dbReference>
<evidence type="ECO:0000256" key="14">
    <source>
        <dbReference type="SAM" id="Phobius"/>
    </source>
</evidence>
<evidence type="ECO:0000313" key="16">
    <source>
        <dbReference type="Proteomes" id="UP000322873"/>
    </source>
</evidence>
<evidence type="ECO:0000256" key="4">
    <source>
        <dbReference type="ARBA" id="ARBA00022617"/>
    </source>
</evidence>
<comment type="similarity">
    <text evidence="3">Belongs to the cytochrome P450 family.</text>
</comment>
<feature type="transmembrane region" description="Helical" evidence="14">
    <location>
        <begin position="67"/>
        <end position="87"/>
    </location>
</feature>
<keyword evidence="5 14" id="KW-0812">Transmembrane</keyword>
<dbReference type="PANTHER" id="PTHR46206">
    <property type="entry name" value="CYTOCHROME P450"/>
    <property type="match status" value="1"/>
</dbReference>
<keyword evidence="11" id="KW-0503">Monooxygenase</keyword>
<evidence type="ECO:0008006" key="17">
    <source>
        <dbReference type="Google" id="ProtNLM"/>
    </source>
</evidence>
<protein>
    <recommendedName>
        <fullName evidence="17">Cytochrome P450</fullName>
    </recommendedName>
</protein>
<dbReference type="PANTHER" id="PTHR46206:SF5">
    <property type="entry name" value="P450, PUTATIVE (EUROFUNG)-RELATED"/>
    <property type="match status" value="1"/>
</dbReference>
<keyword evidence="10" id="KW-0843">Virulence</keyword>
<evidence type="ECO:0000256" key="11">
    <source>
        <dbReference type="ARBA" id="ARBA00023033"/>
    </source>
</evidence>
<dbReference type="InterPro" id="IPR002403">
    <property type="entry name" value="Cyt_P450_E_grp-IV"/>
</dbReference>
<keyword evidence="12 14" id="KW-0472">Membrane</keyword>
<dbReference type="EMBL" id="VICG01000012">
    <property type="protein sequence ID" value="KAA8566352.1"/>
    <property type="molecule type" value="Genomic_DNA"/>
</dbReference>
<evidence type="ECO:0000256" key="12">
    <source>
        <dbReference type="ARBA" id="ARBA00023136"/>
    </source>
</evidence>
<dbReference type="Proteomes" id="UP000322873">
    <property type="component" value="Unassembled WGS sequence"/>
</dbReference>
<evidence type="ECO:0000256" key="9">
    <source>
        <dbReference type="ARBA" id="ARBA00023004"/>
    </source>
</evidence>